<gene>
    <name evidence="6" type="primary">ydaO</name>
    <name evidence="6" type="ORF">SBF1_210006</name>
</gene>
<sequence length="620" mass="68071">MFRLKNLLIGKPLHNSLLVHEKLTKIKALAVYSSDALSSVAYATEEILWVLAPLGAFALSFSLPIAGIILLLLASLIMSYRKTISAYPSGGGAYIVAKDNLGQIPGLVAGSSLVLDYILTVAVSIAAGVAAITSAFPSLLPHTVALCLFFVLVLMIVNLRGIKEAATIFTLPTYIFIFSLLALIAIGIYKHALGLPIPSAPINPVLGSAPQSYITLWILAKAFSSGCTALTGVEAISNGVPNFKEPRSRNAAKTLIAMGIIIVFLFGGATFLAQILHVTPNTNETVISQIARLLTGKGWFYYLLQASTAAILILAANTSYNDFPLVFSLIAKDGFVPRQYAARGDKLVFSNGIVTLSILSAVLLVVFHGDTHNLIPLYAIGVFLSFTLSQIGMVVHWFKSREMGWRTNIMVNGFGATLSALVLVILGTTKFIHGAWIVIVLIPLIVMTLLKIHRHYVDIAKRLRVDDDHTFEHPEHIKVIVPVATFTRVVANTIEYALSISNDVTAVHIVLDDEKAERLKARWDKFYPDNMLLMICSPYRSMLGPLLSYLDEVEKSTSHHELIMVLIPEFITHKWWQYFLHNQSGFVLKSVLFFNKSFVIASVPYHLSEPRKKENTTVAK</sequence>
<feature type="transmembrane region" description="Helical" evidence="5">
    <location>
        <begin position="347"/>
        <end position="369"/>
    </location>
</feature>
<evidence type="ECO:0000313" key="7">
    <source>
        <dbReference type="Proteomes" id="UP000238916"/>
    </source>
</evidence>
<evidence type="ECO:0000256" key="4">
    <source>
        <dbReference type="ARBA" id="ARBA00023136"/>
    </source>
</evidence>
<proteinExistence type="predicted"/>
<dbReference type="GO" id="GO:0022857">
    <property type="term" value="F:transmembrane transporter activity"/>
    <property type="evidence" value="ECO:0007669"/>
    <property type="project" value="InterPro"/>
</dbReference>
<dbReference type="OrthoDB" id="9759676at2"/>
<dbReference type="InterPro" id="IPR053153">
    <property type="entry name" value="APC_K+_Transporter"/>
</dbReference>
<feature type="transmembrane region" description="Helical" evidence="5">
    <location>
        <begin position="47"/>
        <end position="73"/>
    </location>
</feature>
<feature type="transmembrane region" description="Helical" evidence="5">
    <location>
        <begin position="139"/>
        <end position="159"/>
    </location>
</feature>
<feature type="transmembrane region" description="Helical" evidence="5">
    <location>
        <begin position="434"/>
        <end position="452"/>
    </location>
</feature>
<evidence type="ECO:0000313" key="6">
    <source>
        <dbReference type="EMBL" id="SPF39539.1"/>
    </source>
</evidence>
<feature type="transmembrane region" description="Helical" evidence="5">
    <location>
        <begin position="113"/>
        <end position="133"/>
    </location>
</feature>
<dbReference type="Gene3D" id="1.20.1740.10">
    <property type="entry name" value="Amino acid/polyamine transporter I"/>
    <property type="match status" value="1"/>
</dbReference>
<dbReference type="Pfam" id="PF13520">
    <property type="entry name" value="AA_permease_2"/>
    <property type="match status" value="1"/>
</dbReference>
<dbReference type="EMBL" id="OMOF01000124">
    <property type="protein sequence ID" value="SPF39539.1"/>
    <property type="molecule type" value="Genomic_DNA"/>
</dbReference>
<protein>
    <submittedName>
        <fullName evidence="6">Uncharacterized amino acid permease YdaO</fullName>
    </submittedName>
</protein>
<feature type="transmembrane region" description="Helical" evidence="5">
    <location>
        <begin position="409"/>
        <end position="428"/>
    </location>
</feature>
<reference evidence="7" key="1">
    <citation type="submission" date="2018-02" db="EMBL/GenBank/DDBJ databases">
        <authorList>
            <person name="Hausmann B."/>
        </authorList>
    </citation>
    <scope>NUCLEOTIDE SEQUENCE [LARGE SCALE GENOMIC DNA]</scope>
    <source>
        <strain evidence="7">Peat soil MAG SbF1</strain>
    </source>
</reference>
<dbReference type="PANTHER" id="PTHR47704:SF1">
    <property type="entry name" value="POTASSIUM TRANSPORTER KIMA"/>
    <property type="match status" value="1"/>
</dbReference>
<dbReference type="GO" id="GO:0016020">
    <property type="term" value="C:membrane"/>
    <property type="evidence" value="ECO:0007669"/>
    <property type="project" value="UniProtKB-SubCell"/>
</dbReference>
<organism evidence="6 7">
    <name type="scientific">Candidatus Desulfosporosinus infrequens</name>
    <dbReference type="NCBI Taxonomy" id="2043169"/>
    <lineage>
        <taxon>Bacteria</taxon>
        <taxon>Bacillati</taxon>
        <taxon>Bacillota</taxon>
        <taxon>Clostridia</taxon>
        <taxon>Eubacteriales</taxon>
        <taxon>Desulfitobacteriaceae</taxon>
        <taxon>Desulfosporosinus</taxon>
    </lineage>
</organism>
<comment type="subcellular location">
    <subcellularLocation>
        <location evidence="1">Membrane</location>
        <topology evidence="1">Multi-pass membrane protein</topology>
    </subcellularLocation>
</comment>
<dbReference type="InterPro" id="IPR002293">
    <property type="entry name" value="AA/rel_permease1"/>
</dbReference>
<feature type="transmembrane region" description="Helical" evidence="5">
    <location>
        <begin position="212"/>
        <end position="233"/>
    </location>
</feature>
<dbReference type="PANTHER" id="PTHR47704">
    <property type="entry name" value="POTASSIUM TRANSPORTER KIMA"/>
    <property type="match status" value="1"/>
</dbReference>
<name>A0A2U3KIM8_9FIRM</name>
<dbReference type="Proteomes" id="UP000238916">
    <property type="component" value="Unassembled WGS sequence"/>
</dbReference>
<keyword evidence="3 5" id="KW-1133">Transmembrane helix</keyword>
<evidence type="ECO:0000256" key="2">
    <source>
        <dbReference type="ARBA" id="ARBA00022692"/>
    </source>
</evidence>
<dbReference type="AlphaFoldDB" id="A0A2U3KIM8"/>
<evidence type="ECO:0000256" key="3">
    <source>
        <dbReference type="ARBA" id="ARBA00022989"/>
    </source>
</evidence>
<accession>A0A2U3KIM8</accession>
<feature type="transmembrane region" description="Helical" evidence="5">
    <location>
        <begin position="375"/>
        <end position="397"/>
    </location>
</feature>
<feature type="transmembrane region" description="Helical" evidence="5">
    <location>
        <begin position="254"/>
        <end position="279"/>
    </location>
</feature>
<keyword evidence="2 5" id="KW-0812">Transmembrane</keyword>
<evidence type="ECO:0000256" key="5">
    <source>
        <dbReference type="SAM" id="Phobius"/>
    </source>
</evidence>
<feature type="transmembrane region" description="Helical" evidence="5">
    <location>
        <begin position="299"/>
        <end position="320"/>
    </location>
</feature>
<feature type="transmembrane region" description="Helical" evidence="5">
    <location>
        <begin position="171"/>
        <end position="192"/>
    </location>
</feature>
<evidence type="ECO:0000256" key="1">
    <source>
        <dbReference type="ARBA" id="ARBA00004141"/>
    </source>
</evidence>
<keyword evidence="4 5" id="KW-0472">Membrane</keyword>